<evidence type="ECO:0000256" key="1">
    <source>
        <dbReference type="SAM" id="Phobius"/>
    </source>
</evidence>
<proteinExistence type="predicted"/>
<dbReference type="Proteomes" id="UP000774130">
    <property type="component" value="Unassembled WGS sequence"/>
</dbReference>
<feature type="transmembrane region" description="Helical" evidence="1">
    <location>
        <begin position="50"/>
        <end position="67"/>
    </location>
</feature>
<sequence>MNFYGIDYLKSQSNINDYFKYILIFGSLFFLVIVFSLYLRHRIQTKYRDLSIIFLLLLIFASGVQFSDYQSNQAKHSQSSQMVNLVQDISKENDISSKEIFVNATQLTDGIIVKIKKNYYQVNLSADQSSYTLTKAHLMNPSIVINK</sequence>
<protein>
    <submittedName>
        <fullName evidence="2">DUF3290 domain-containing protein</fullName>
    </submittedName>
</protein>
<dbReference type="InterPro" id="IPR021707">
    <property type="entry name" value="DUF3290"/>
</dbReference>
<evidence type="ECO:0000313" key="2">
    <source>
        <dbReference type="EMBL" id="MBV7390500.1"/>
    </source>
</evidence>
<accession>A0ABS6TC63</accession>
<dbReference type="RefSeq" id="WP_218325563.1">
    <property type="nucleotide sequence ID" value="NZ_JAHUZB010000003.1"/>
</dbReference>
<keyword evidence="3" id="KW-1185">Reference proteome</keyword>
<keyword evidence="1" id="KW-1133">Transmembrane helix</keyword>
<evidence type="ECO:0000313" key="3">
    <source>
        <dbReference type="Proteomes" id="UP000774130"/>
    </source>
</evidence>
<comment type="caution">
    <text evidence="2">The sequence shown here is derived from an EMBL/GenBank/DDBJ whole genome shotgun (WGS) entry which is preliminary data.</text>
</comment>
<keyword evidence="1" id="KW-0472">Membrane</keyword>
<organism evidence="2 3">
    <name type="scientific">Enterococcus alishanensis</name>
    <dbReference type="NCBI Taxonomy" id="1303817"/>
    <lineage>
        <taxon>Bacteria</taxon>
        <taxon>Bacillati</taxon>
        <taxon>Bacillota</taxon>
        <taxon>Bacilli</taxon>
        <taxon>Lactobacillales</taxon>
        <taxon>Enterococcaceae</taxon>
        <taxon>Enterococcus</taxon>
    </lineage>
</organism>
<dbReference type="Pfam" id="PF11694">
    <property type="entry name" value="DUF3290"/>
    <property type="match status" value="1"/>
</dbReference>
<dbReference type="EMBL" id="JAHUZB010000003">
    <property type="protein sequence ID" value="MBV7390500.1"/>
    <property type="molecule type" value="Genomic_DNA"/>
</dbReference>
<keyword evidence="1" id="KW-0812">Transmembrane</keyword>
<gene>
    <name evidence="2" type="ORF">KUA55_07400</name>
</gene>
<name>A0ABS6TC63_9ENTE</name>
<feature type="transmembrane region" description="Helical" evidence="1">
    <location>
        <begin position="18"/>
        <end position="38"/>
    </location>
</feature>
<reference evidence="2 3" key="1">
    <citation type="submission" date="2021-06" db="EMBL/GenBank/DDBJ databases">
        <title>Enterococcus alishanensis sp. nov., a novel lactic acid bacterium isolated from fresh coffee beans.</title>
        <authorList>
            <person name="Chen Y.-S."/>
        </authorList>
    </citation>
    <scope>NUCLEOTIDE SEQUENCE [LARGE SCALE GENOMIC DNA]</scope>
    <source>
        <strain evidence="2 3">ALS3</strain>
    </source>
</reference>